<feature type="signal peptide" evidence="3">
    <location>
        <begin position="1"/>
        <end position="19"/>
    </location>
</feature>
<evidence type="ECO:0000256" key="3">
    <source>
        <dbReference type="SAM" id="SignalP"/>
    </source>
</evidence>
<feature type="transmembrane region" description="Helical" evidence="2">
    <location>
        <begin position="609"/>
        <end position="631"/>
    </location>
</feature>
<keyword evidence="5" id="KW-1185">Reference proteome</keyword>
<name>A0A1C1CPE2_9EURO</name>
<feature type="region of interest" description="Disordered" evidence="1">
    <location>
        <begin position="415"/>
        <end position="440"/>
    </location>
</feature>
<dbReference type="InterPro" id="IPR027417">
    <property type="entry name" value="P-loop_NTPase"/>
</dbReference>
<proteinExistence type="predicted"/>
<dbReference type="OrthoDB" id="409136at2759"/>
<keyword evidence="2" id="KW-0472">Membrane</keyword>
<dbReference type="SUPFAM" id="SSF52540">
    <property type="entry name" value="P-loop containing nucleoside triphosphate hydrolases"/>
    <property type="match status" value="1"/>
</dbReference>
<gene>
    <name evidence="4" type="ORF">CLCR_06724</name>
</gene>
<evidence type="ECO:0000256" key="1">
    <source>
        <dbReference type="SAM" id="MobiDB-lite"/>
    </source>
</evidence>
<dbReference type="Gene3D" id="3.40.50.300">
    <property type="entry name" value="P-loop containing nucleotide triphosphate hydrolases"/>
    <property type="match status" value="1"/>
</dbReference>
<feature type="transmembrane region" description="Helical" evidence="2">
    <location>
        <begin position="643"/>
        <end position="662"/>
    </location>
</feature>
<evidence type="ECO:0000313" key="5">
    <source>
        <dbReference type="Proteomes" id="UP000094526"/>
    </source>
</evidence>
<feature type="region of interest" description="Disordered" evidence="1">
    <location>
        <begin position="269"/>
        <end position="288"/>
    </location>
</feature>
<reference evidence="5" key="1">
    <citation type="submission" date="2015-07" db="EMBL/GenBank/DDBJ databases">
        <authorList>
            <person name="Teixeira M.M."/>
            <person name="Souza R.C."/>
            <person name="Almeida L.G."/>
            <person name="Vicente V.A."/>
            <person name="de Hoog S."/>
            <person name="Bocca A.L."/>
            <person name="de Almeida S.R."/>
            <person name="Vasconcelos A.T."/>
            <person name="Felipe M.S."/>
        </authorList>
    </citation>
    <scope>NUCLEOTIDE SEQUENCE [LARGE SCALE GENOMIC DNA]</scope>
    <source>
        <strain evidence="5">KSF</strain>
    </source>
</reference>
<keyword evidence="2" id="KW-0812">Transmembrane</keyword>
<dbReference type="EMBL" id="LGRB01000010">
    <property type="protein sequence ID" value="OCT50359.1"/>
    <property type="molecule type" value="Genomic_DNA"/>
</dbReference>
<protein>
    <recommendedName>
        <fullName evidence="6">AIG1-type G domain-containing protein</fullName>
    </recommendedName>
</protein>
<evidence type="ECO:0000256" key="2">
    <source>
        <dbReference type="SAM" id="Phobius"/>
    </source>
</evidence>
<evidence type="ECO:0008006" key="6">
    <source>
        <dbReference type="Google" id="ProtNLM"/>
    </source>
</evidence>
<organism evidence="4 5">
    <name type="scientific">Cladophialophora carrionii</name>
    <dbReference type="NCBI Taxonomy" id="86049"/>
    <lineage>
        <taxon>Eukaryota</taxon>
        <taxon>Fungi</taxon>
        <taxon>Dikarya</taxon>
        <taxon>Ascomycota</taxon>
        <taxon>Pezizomycotina</taxon>
        <taxon>Eurotiomycetes</taxon>
        <taxon>Chaetothyriomycetidae</taxon>
        <taxon>Chaetothyriales</taxon>
        <taxon>Herpotrichiellaceae</taxon>
        <taxon>Cladophialophora</taxon>
    </lineage>
</organism>
<comment type="caution">
    <text evidence="4">The sequence shown here is derived from an EMBL/GenBank/DDBJ whole genome shotgun (WGS) entry which is preliminary data.</text>
</comment>
<feature type="compositionally biased region" description="Polar residues" evidence="1">
    <location>
        <begin position="415"/>
        <end position="429"/>
    </location>
</feature>
<dbReference type="STRING" id="86049.A0A1C1CPE2"/>
<evidence type="ECO:0000313" key="4">
    <source>
        <dbReference type="EMBL" id="OCT50359.1"/>
    </source>
</evidence>
<keyword evidence="2" id="KW-1133">Transmembrane helix</keyword>
<sequence length="668" mass="73889">MLSHQQQLALVTLCNLAFSLTIDDRVVTLVDTPGFGHRDLTDYEVLEQLARWFRAVFGLGRKVAGILYLIPITKPRFTKATLSVLKTVAALVGEPHFANVMFVTTRWDQISEFQNGEAREIEILKNELLLPFIQGGSTTGRSYGDRTSALNIVKRIAFDQRQKTDVPLKILQELAEQGKPLSETSAGIELLKSSGEAELGPTQVIASGSQLRNPGEEALGSPESPSTYRPSLQPAETVAEGGNKSLNQHAVQVWERRFTTLEDASSHVKTSLFVDNPPSAGEEEQQQHRLDRPFLNMSLTKIGELVKLVPQQLAQAILDKPRRYFRPKLQDNFTRLEWRCTCGDLVYADYEQISGSLVQDLVQTFGNVARVYADGRTENLTVMANFDAGSEPLTTLPKAHLRGGGASYKVAADASTNDAGEGSSTTSYSPHGGVPIATPSKGKERLGLDKRFLGLVIPNNEVPHILGEVDVSGTLGASDYVVFKALRAKYEAKRARPLWGFGFNFYTPIGGNLVEFEIDYDDSAAIVDRNAIPPDNLVGPDGEYDFLKQKSKPQVPSAQIKHYLTRFSPRHNKQHWSSRLPKKLKQYARFEVSPHSRAWGIEVVEGPNWLVFSVVMLVMILISGAAAGIYGWRMADAGTAVTFGSWLTAVQALFLSVLFFRWTDRRVP</sequence>
<dbReference type="AlphaFoldDB" id="A0A1C1CPE2"/>
<feature type="region of interest" description="Disordered" evidence="1">
    <location>
        <begin position="206"/>
        <end position="239"/>
    </location>
</feature>
<keyword evidence="3" id="KW-0732">Signal</keyword>
<accession>A0A1C1CPE2</accession>
<feature type="chain" id="PRO_5008650939" description="AIG1-type G domain-containing protein" evidence="3">
    <location>
        <begin position="20"/>
        <end position="668"/>
    </location>
</feature>
<dbReference type="Proteomes" id="UP000094526">
    <property type="component" value="Unassembled WGS sequence"/>
</dbReference>
<dbReference type="VEuPathDB" id="FungiDB:CLCR_06724"/>